<dbReference type="RefSeq" id="WP_114065988.1">
    <property type="nucleotide sequence ID" value="NZ_CP030850.1"/>
</dbReference>
<dbReference type="AlphaFoldDB" id="A0A344TEY1"/>
<proteinExistence type="predicted"/>
<dbReference type="Proteomes" id="UP000251993">
    <property type="component" value="Chromosome"/>
</dbReference>
<accession>A0A344TEY1</accession>
<feature type="transmembrane region" description="Helical" evidence="1">
    <location>
        <begin position="7"/>
        <end position="25"/>
    </location>
</feature>
<evidence type="ECO:0000313" key="3">
    <source>
        <dbReference type="EMBL" id="AXE17202.1"/>
    </source>
</evidence>
<dbReference type="PANTHER" id="PTHR34220:SF7">
    <property type="entry name" value="SENSOR HISTIDINE KINASE YPDA"/>
    <property type="match status" value="1"/>
</dbReference>
<dbReference type="Pfam" id="PF06580">
    <property type="entry name" value="His_kinase"/>
    <property type="match status" value="1"/>
</dbReference>
<keyword evidence="3" id="KW-0418">Kinase</keyword>
<sequence>MTKLNDKWLRIIGVPIITLVALVIYHEGNAFHRIDLHSEIIHSVFAIIVLWELNRLVIIKSRNKYPGIKLTRTRIAFLLFWTFIITIGIRFTFSLFYSATKFWGYHFTPQRYIFNIIFGLVMLLPILAIYEAIYLYKQWWKTYYEAERLKKENLQTQLDSLKSQIQPHFLFNNLSTLSSLVAEDPKKAERFIEELSSVYRYLLQNNDQPLTTLENELKFIDAYFHLLQTRFGNGLRLIKDIPAAKLSYLIPPLTLQLLVENAVKHNAILSHQPLKITIYADDSNDLFVVNNLQVKSKSLPSDKTGLANISSKYSLLGQPHVVVRQTEHIFQVKVPLINPLNPSVSYGGS</sequence>
<feature type="transmembrane region" description="Helical" evidence="1">
    <location>
        <begin position="40"/>
        <end position="58"/>
    </location>
</feature>
<dbReference type="KEGG" id="run:DR864_05355"/>
<dbReference type="InterPro" id="IPR010559">
    <property type="entry name" value="Sig_transdc_His_kin_internal"/>
</dbReference>
<gene>
    <name evidence="3" type="ORF">DR864_05355</name>
</gene>
<dbReference type="GO" id="GO:0000155">
    <property type="term" value="F:phosphorelay sensor kinase activity"/>
    <property type="evidence" value="ECO:0007669"/>
    <property type="project" value="InterPro"/>
</dbReference>
<feature type="domain" description="Signal transduction histidine kinase internal region" evidence="2">
    <location>
        <begin position="157"/>
        <end position="233"/>
    </location>
</feature>
<keyword evidence="1" id="KW-0812">Transmembrane</keyword>
<dbReference type="GO" id="GO:0016020">
    <property type="term" value="C:membrane"/>
    <property type="evidence" value="ECO:0007669"/>
    <property type="project" value="InterPro"/>
</dbReference>
<dbReference type="InterPro" id="IPR050640">
    <property type="entry name" value="Bact_2-comp_sensor_kinase"/>
</dbReference>
<keyword evidence="3" id="KW-0808">Transferase</keyword>
<dbReference type="EMBL" id="CP030850">
    <property type="protein sequence ID" value="AXE17202.1"/>
    <property type="molecule type" value="Genomic_DNA"/>
</dbReference>
<evidence type="ECO:0000256" key="1">
    <source>
        <dbReference type="SAM" id="Phobius"/>
    </source>
</evidence>
<dbReference type="OrthoDB" id="927174at2"/>
<keyword evidence="4" id="KW-1185">Reference proteome</keyword>
<protein>
    <submittedName>
        <fullName evidence="3">Histidine kinase</fullName>
    </submittedName>
</protein>
<keyword evidence="1" id="KW-1133">Transmembrane helix</keyword>
<evidence type="ECO:0000313" key="4">
    <source>
        <dbReference type="Proteomes" id="UP000251993"/>
    </source>
</evidence>
<name>A0A344TEY1_9BACT</name>
<reference evidence="3 4" key="1">
    <citation type="submission" date="2018-07" db="EMBL/GenBank/DDBJ databases">
        <title>Genome sequencing of Runella.</title>
        <authorList>
            <person name="Baek M.-G."/>
            <person name="Yi H."/>
        </authorList>
    </citation>
    <scope>NUCLEOTIDE SEQUENCE [LARGE SCALE GENOMIC DNA]</scope>
    <source>
        <strain evidence="3 4">HYN0085</strain>
    </source>
</reference>
<evidence type="ECO:0000259" key="2">
    <source>
        <dbReference type="Pfam" id="PF06580"/>
    </source>
</evidence>
<keyword evidence="1" id="KW-0472">Membrane</keyword>
<feature type="transmembrane region" description="Helical" evidence="1">
    <location>
        <begin position="112"/>
        <end position="136"/>
    </location>
</feature>
<dbReference type="PANTHER" id="PTHR34220">
    <property type="entry name" value="SENSOR HISTIDINE KINASE YPDA"/>
    <property type="match status" value="1"/>
</dbReference>
<feature type="transmembrane region" description="Helical" evidence="1">
    <location>
        <begin position="78"/>
        <end position="100"/>
    </location>
</feature>
<organism evidence="3 4">
    <name type="scientific">Runella rosea</name>
    <dbReference type="NCBI Taxonomy" id="2259595"/>
    <lineage>
        <taxon>Bacteria</taxon>
        <taxon>Pseudomonadati</taxon>
        <taxon>Bacteroidota</taxon>
        <taxon>Cytophagia</taxon>
        <taxon>Cytophagales</taxon>
        <taxon>Spirosomataceae</taxon>
        <taxon>Runella</taxon>
    </lineage>
</organism>